<reference evidence="9" key="2">
    <citation type="journal article" date="2021" name="Genome Biol. Evol.">
        <title>Developing a high-quality reference genome for a parasitic bivalve with doubly uniparental inheritance (Bivalvia: Unionida).</title>
        <authorList>
            <person name="Smith C.H."/>
        </authorList>
    </citation>
    <scope>NUCLEOTIDE SEQUENCE</scope>
    <source>
        <strain evidence="9">CHS0354</strain>
        <tissue evidence="9">Mantle</tissue>
    </source>
</reference>
<protein>
    <recommendedName>
        <fullName evidence="3">Mediator of RNA polymerase II transcription subunit 24</fullName>
    </recommendedName>
    <alternativeName>
        <fullName evidence="8">Mediator complex subunit 24</fullName>
    </alternativeName>
</protein>
<dbReference type="AlphaFoldDB" id="A0AAE0VJ10"/>
<keyword evidence="6" id="KW-0804">Transcription</keyword>
<comment type="similarity">
    <text evidence="2">Belongs to the Mediator complex subunit 24 family.</text>
</comment>
<comment type="caution">
    <text evidence="9">The sequence shown here is derived from an EMBL/GenBank/DDBJ whole genome shotgun (WGS) entry which is preliminary data.</text>
</comment>
<evidence type="ECO:0000256" key="2">
    <source>
        <dbReference type="ARBA" id="ARBA00007864"/>
    </source>
</evidence>
<evidence type="ECO:0000256" key="4">
    <source>
        <dbReference type="ARBA" id="ARBA00023015"/>
    </source>
</evidence>
<comment type="subcellular location">
    <subcellularLocation>
        <location evidence="1">Nucleus</location>
    </subcellularLocation>
</comment>
<organism evidence="9 10">
    <name type="scientific">Potamilus streckersoni</name>
    <dbReference type="NCBI Taxonomy" id="2493646"/>
    <lineage>
        <taxon>Eukaryota</taxon>
        <taxon>Metazoa</taxon>
        <taxon>Spiralia</taxon>
        <taxon>Lophotrochozoa</taxon>
        <taxon>Mollusca</taxon>
        <taxon>Bivalvia</taxon>
        <taxon>Autobranchia</taxon>
        <taxon>Heteroconchia</taxon>
        <taxon>Palaeoheterodonta</taxon>
        <taxon>Unionida</taxon>
        <taxon>Unionoidea</taxon>
        <taxon>Unionidae</taxon>
        <taxon>Ambleminae</taxon>
        <taxon>Lampsilini</taxon>
        <taxon>Potamilus</taxon>
    </lineage>
</organism>
<dbReference type="InterPro" id="IPR021429">
    <property type="entry name" value="Mediator_Med24"/>
</dbReference>
<evidence type="ECO:0000256" key="6">
    <source>
        <dbReference type="ARBA" id="ARBA00023163"/>
    </source>
</evidence>
<gene>
    <name evidence="9" type="ORF">CHS0354_034149</name>
</gene>
<evidence type="ECO:0000313" key="10">
    <source>
        <dbReference type="Proteomes" id="UP001195483"/>
    </source>
</evidence>
<reference evidence="9" key="3">
    <citation type="submission" date="2023-05" db="EMBL/GenBank/DDBJ databases">
        <authorList>
            <person name="Smith C.H."/>
        </authorList>
    </citation>
    <scope>NUCLEOTIDE SEQUENCE</scope>
    <source>
        <strain evidence="9">CHS0354</strain>
        <tissue evidence="9">Mantle</tissue>
    </source>
</reference>
<dbReference type="GO" id="GO:0016592">
    <property type="term" value="C:mediator complex"/>
    <property type="evidence" value="ECO:0007669"/>
    <property type="project" value="InterPro"/>
</dbReference>
<keyword evidence="5" id="KW-0010">Activator</keyword>
<dbReference type="GO" id="GO:0060261">
    <property type="term" value="P:positive regulation of transcription initiation by RNA polymerase II"/>
    <property type="evidence" value="ECO:0007669"/>
    <property type="project" value="TreeGrafter"/>
</dbReference>
<dbReference type="Proteomes" id="UP001195483">
    <property type="component" value="Unassembled WGS sequence"/>
</dbReference>
<evidence type="ECO:0000256" key="8">
    <source>
        <dbReference type="ARBA" id="ARBA00031960"/>
    </source>
</evidence>
<name>A0AAE0VJ10_9BIVA</name>
<dbReference type="GO" id="GO:0003712">
    <property type="term" value="F:transcription coregulator activity"/>
    <property type="evidence" value="ECO:0007669"/>
    <property type="project" value="TreeGrafter"/>
</dbReference>
<evidence type="ECO:0000313" key="9">
    <source>
        <dbReference type="EMBL" id="KAK3579644.1"/>
    </source>
</evidence>
<evidence type="ECO:0000256" key="7">
    <source>
        <dbReference type="ARBA" id="ARBA00023242"/>
    </source>
</evidence>
<sequence length="1000" mass="113346">MDDTSSRQQSPLITKVKALLMRAWRERWSDIQWGIQLKRVLSSFSQSGDTKELADILLQQALVGTHPNQLILSYVKQAVFSQVIPPSAAFRFIINFDDYSRPYCLLGLLDLAQDFASNLSFTSGLDNGITLSRNLQSLIHWLLLCMLKSLQKIHEHLQQEYVTVLDAAGNAVQKTLESATVRGLLYIARSEDIDTYRDLEQTEVNVRGTASQIPNDALPKMTRQNVGSTLKALSRIQELTLPSEPIFELPHLPLCPTVNTMAVMEAVLNPTNDVQPFVDQLFVIERLLKLSRSYIYCELFRACYMGLVDCKDYSGGQEELKWAAFTFLKLPQILHKISQQSPGQDFFAELEQGFDMLLNYVPMLDLTDVKLNCDCLMFLLTECKKLNLLSEIQQNRLLQRRSNESLKQRSSESSTTQPSASLILRAEPTVTSILKVQTLDADYSKNQEALLGVLCHMLSGKSFELILAAAAATGKLQSFAFKLIKFNEFAKRSALESNKGANTRALLFDISFLMLCHITQLYGTEIITNNAECMDSFFVQWALKCLPDEGKYKSTDSGLPSDPNEVDALLTQFTTGKDLRQGFVDWHEICINSPLAIQEVLFAWEHGAINVDKVKSILNYVKTKMCFLPVVICAWLCSYMNTLSEDARTKPLAMLQLLSQIGNPIDSESSRYYNERSHLMVTILNRMNNDILPSSKRSMGHQFILSNALPSDVMGETLKSVFYSGWLDLRSLHTLEQLLNLCGSDWFCDRLVHHMLQSNRCEDLTQALSLVYAITHIDPEHMTLSLLIHTIPSMLQSAEKQHLLTDPRGYTLAKLCVLCITSAQTAKVTQKDSSSYRRSRKRFRKEDLDLDDLEEMETRPVKKSKSMEPQITLDSEEFIFDIYTIKDEVESSPTIDTKDSLSKAIVSLFRLMMAIVKEGRTSPKTNFIISLVKESIKCGPKYSRFILQFMPPSMLSQLMKCVPGEFKNDHILHICDLSTRNGRKMAAKDICQNARYVQQE</sequence>
<reference evidence="9" key="1">
    <citation type="journal article" date="2021" name="Genome Biol. Evol.">
        <title>A High-Quality Reference Genome for a Parasitic Bivalve with Doubly Uniparental Inheritance (Bivalvia: Unionida).</title>
        <authorList>
            <person name="Smith C.H."/>
        </authorList>
    </citation>
    <scope>NUCLEOTIDE SEQUENCE</scope>
    <source>
        <strain evidence="9">CHS0354</strain>
    </source>
</reference>
<keyword evidence="10" id="KW-1185">Reference proteome</keyword>
<dbReference type="EMBL" id="JAEAOA010001998">
    <property type="protein sequence ID" value="KAK3579644.1"/>
    <property type="molecule type" value="Genomic_DNA"/>
</dbReference>
<dbReference type="PANTHER" id="PTHR12898:SF1">
    <property type="entry name" value="MEDIATOR OF RNA POLYMERASE II TRANSCRIPTION SUBUNIT 24"/>
    <property type="match status" value="1"/>
</dbReference>
<keyword evidence="7" id="KW-0539">Nucleus</keyword>
<evidence type="ECO:0000256" key="1">
    <source>
        <dbReference type="ARBA" id="ARBA00004123"/>
    </source>
</evidence>
<accession>A0AAE0VJ10</accession>
<evidence type="ECO:0000256" key="5">
    <source>
        <dbReference type="ARBA" id="ARBA00023159"/>
    </source>
</evidence>
<dbReference type="PANTHER" id="PTHR12898">
    <property type="entry name" value="MEDIATOR OF RNA POLYMERASE II TRANSCRIPTION SUBUNIT 24"/>
    <property type="match status" value="1"/>
</dbReference>
<proteinExistence type="inferred from homology"/>
<keyword evidence="4" id="KW-0805">Transcription regulation</keyword>
<dbReference type="Pfam" id="PF11277">
    <property type="entry name" value="Med24_N"/>
    <property type="match status" value="1"/>
</dbReference>
<evidence type="ECO:0000256" key="3">
    <source>
        <dbReference type="ARBA" id="ARBA00019693"/>
    </source>
</evidence>